<keyword evidence="5" id="KW-1185">Reference proteome</keyword>
<dbReference type="SMART" id="SM00829">
    <property type="entry name" value="PKS_ER"/>
    <property type="match status" value="1"/>
</dbReference>
<feature type="domain" description="Enoyl reductase (ER)" evidence="3">
    <location>
        <begin position="25"/>
        <end position="339"/>
    </location>
</feature>
<dbReference type="Gene3D" id="3.40.50.720">
    <property type="entry name" value="NAD(P)-binding Rossmann-like Domain"/>
    <property type="match status" value="1"/>
</dbReference>
<dbReference type="SUPFAM" id="SSF51735">
    <property type="entry name" value="NAD(P)-binding Rossmann-fold domains"/>
    <property type="match status" value="1"/>
</dbReference>
<dbReference type="OrthoDB" id="9780520at2"/>
<evidence type="ECO:0000256" key="1">
    <source>
        <dbReference type="ARBA" id="ARBA00022857"/>
    </source>
</evidence>
<dbReference type="SUPFAM" id="SSF50129">
    <property type="entry name" value="GroES-like"/>
    <property type="match status" value="1"/>
</dbReference>
<dbReference type="PATRIC" id="fig|1315976.3.peg.3199"/>
<dbReference type="PANTHER" id="PTHR48106:SF8">
    <property type="entry name" value="OS02G0805600 PROTEIN"/>
    <property type="match status" value="1"/>
</dbReference>
<accession>R8ALM7</accession>
<reference evidence="4 5" key="1">
    <citation type="journal article" date="2013" name="Genome Announc.">
        <title>Genome Sequence of Plesiomonas shigelloides Strain 302-73 (Serotype O1).</title>
        <authorList>
            <person name="Pique N."/>
            <person name="Aquilini E."/>
            <person name="Alioto T."/>
            <person name="Minana-Galbis D."/>
            <person name="Tomas J.M."/>
        </authorList>
    </citation>
    <scope>NUCLEOTIDE SEQUENCE [LARGE SCALE GENOMIC DNA]</scope>
    <source>
        <strain evidence="4 5">302-73</strain>
    </source>
</reference>
<evidence type="ECO:0000259" key="3">
    <source>
        <dbReference type="SMART" id="SM00829"/>
    </source>
</evidence>
<dbReference type="CDD" id="cd05276">
    <property type="entry name" value="p53_inducible_oxidoreductase"/>
    <property type="match status" value="1"/>
</dbReference>
<dbReference type="STRING" id="703.SAMEA2665130_02914"/>
<dbReference type="InterPro" id="IPR013149">
    <property type="entry name" value="ADH-like_C"/>
</dbReference>
<evidence type="ECO:0000256" key="2">
    <source>
        <dbReference type="ARBA" id="ARBA00023002"/>
    </source>
</evidence>
<dbReference type="RefSeq" id="WP_010864931.1">
    <property type="nucleotide sequence ID" value="NZ_KB944511.1"/>
</dbReference>
<dbReference type="NCBIfam" id="TIGR02824">
    <property type="entry name" value="quinone_pig3"/>
    <property type="match status" value="1"/>
</dbReference>
<dbReference type="GO" id="GO:0016651">
    <property type="term" value="F:oxidoreductase activity, acting on NAD(P)H"/>
    <property type="evidence" value="ECO:0007669"/>
    <property type="project" value="TreeGrafter"/>
</dbReference>
<keyword evidence="1" id="KW-0521">NADP</keyword>
<dbReference type="InterPro" id="IPR014189">
    <property type="entry name" value="Quinone_OxRdtase_PIG3"/>
</dbReference>
<proteinExistence type="predicted"/>
<dbReference type="InterPro" id="IPR013154">
    <property type="entry name" value="ADH-like_N"/>
</dbReference>
<evidence type="ECO:0000313" key="5">
    <source>
        <dbReference type="Proteomes" id="UP000014012"/>
    </source>
</evidence>
<dbReference type="InterPro" id="IPR011032">
    <property type="entry name" value="GroES-like_sf"/>
</dbReference>
<dbReference type="EMBL" id="AQQO01000371">
    <property type="protein sequence ID" value="EON87222.1"/>
    <property type="molecule type" value="Genomic_DNA"/>
</dbReference>
<dbReference type="InterPro" id="IPR036291">
    <property type="entry name" value="NAD(P)-bd_dom_sf"/>
</dbReference>
<dbReference type="Gene3D" id="3.90.180.10">
    <property type="entry name" value="Medium-chain alcohol dehydrogenases, catalytic domain"/>
    <property type="match status" value="1"/>
</dbReference>
<dbReference type="HOGENOM" id="CLU_026673_3_4_6"/>
<sequence>MYPQSHPQSFTLPATMYAVEITQPGGPDVLQLTTRPIPQPKSDEVLIRHYAAGINGPDAMQRKGLYPAPAGVTDIPGLEVSGIIVAKGDRVSHLNIGDKVAALIPGGGYAQYSVAHESNTMPLPAGMSFVDAAALPETLMTVWTNMFERGQFKPGDTILIHGGASGIGTTATMLAKAFGAAKIITTVGSPENRDASLKLGADVAILYKEEDFVDAVLHATDGHGADIILDIIGGDYVARNYAAAAMHGRIIQIGIVAGAARQLDLFPLLQKRLTHTGSTLRSRTPQEKAALIAQLKQHVWPLLESGQVKPQIYQTFPLHEAAAAHQLLDSGRHFGKIVFDFGALTKHTSLPCTDKAIC</sequence>
<protein>
    <submittedName>
        <fullName evidence="4">Zinc-containing alcohol dehydrogenase superfamily protein</fullName>
    </submittedName>
</protein>
<name>R8ALM7_PLESH</name>
<dbReference type="Proteomes" id="UP000014012">
    <property type="component" value="Unassembled WGS sequence"/>
</dbReference>
<organism evidence="4 5">
    <name type="scientific">Plesiomonas shigelloides 302-73</name>
    <dbReference type="NCBI Taxonomy" id="1315976"/>
    <lineage>
        <taxon>Bacteria</taxon>
        <taxon>Pseudomonadati</taxon>
        <taxon>Pseudomonadota</taxon>
        <taxon>Gammaproteobacteria</taxon>
        <taxon>Enterobacterales</taxon>
        <taxon>Enterobacteriaceae</taxon>
        <taxon>Plesiomonas</taxon>
    </lineage>
</organism>
<dbReference type="GO" id="GO:0070402">
    <property type="term" value="F:NADPH binding"/>
    <property type="evidence" value="ECO:0007669"/>
    <property type="project" value="TreeGrafter"/>
</dbReference>
<dbReference type="Pfam" id="PF08240">
    <property type="entry name" value="ADH_N"/>
    <property type="match status" value="1"/>
</dbReference>
<dbReference type="InterPro" id="IPR020843">
    <property type="entry name" value="ER"/>
</dbReference>
<gene>
    <name evidence="4" type="ORF">PLESHI_16722</name>
</gene>
<dbReference type="PANTHER" id="PTHR48106">
    <property type="entry name" value="QUINONE OXIDOREDUCTASE PIG3-RELATED"/>
    <property type="match status" value="1"/>
</dbReference>
<dbReference type="AlphaFoldDB" id="R8ALM7"/>
<comment type="caution">
    <text evidence="4">The sequence shown here is derived from an EMBL/GenBank/DDBJ whole genome shotgun (WGS) entry which is preliminary data.</text>
</comment>
<evidence type="ECO:0000313" key="4">
    <source>
        <dbReference type="EMBL" id="EON87222.1"/>
    </source>
</evidence>
<dbReference type="Pfam" id="PF00107">
    <property type="entry name" value="ADH_zinc_N"/>
    <property type="match status" value="1"/>
</dbReference>
<keyword evidence="2" id="KW-0560">Oxidoreductase</keyword>